<keyword evidence="4 7" id="KW-0456">Lyase</keyword>
<evidence type="ECO:0000256" key="5">
    <source>
        <dbReference type="ARBA" id="ARBA00037974"/>
    </source>
</evidence>
<dbReference type="EMBL" id="AWTC01000009">
    <property type="protein sequence ID" value="EST11617.1"/>
    <property type="molecule type" value="Genomic_DNA"/>
</dbReference>
<proteinExistence type="inferred from homology"/>
<dbReference type="InterPro" id="IPR015424">
    <property type="entry name" value="PyrdxlP-dep_Trfase"/>
</dbReference>
<comment type="similarity">
    <text evidence="5">Belongs to the class-II pyridoxal-phosphate-dependent aminotransferase family. MalY/PatB cystathionine beta-lyase subfamily.</text>
</comment>
<dbReference type="OrthoDB" id="9802872at2"/>
<dbReference type="Proteomes" id="UP000018296">
    <property type="component" value="Unassembled WGS sequence"/>
</dbReference>
<gene>
    <name evidence="7" type="ORF">P343_10105</name>
</gene>
<dbReference type="SUPFAM" id="SSF53383">
    <property type="entry name" value="PLP-dependent transferases"/>
    <property type="match status" value="1"/>
</dbReference>
<protein>
    <recommendedName>
        <fullName evidence="2">cysteine-S-conjugate beta-lyase</fullName>
        <ecNumber evidence="2">4.4.1.13</ecNumber>
    </recommendedName>
</protein>
<dbReference type="STRING" id="1395513.P343_10105"/>
<dbReference type="EC" id="4.4.1.13" evidence="2"/>
<evidence type="ECO:0000256" key="1">
    <source>
        <dbReference type="ARBA" id="ARBA00001933"/>
    </source>
</evidence>
<dbReference type="GO" id="GO:0030170">
    <property type="term" value="F:pyridoxal phosphate binding"/>
    <property type="evidence" value="ECO:0007669"/>
    <property type="project" value="InterPro"/>
</dbReference>
<dbReference type="GO" id="GO:0047804">
    <property type="term" value="F:cysteine-S-conjugate beta-lyase activity"/>
    <property type="evidence" value="ECO:0007669"/>
    <property type="project" value="UniProtKB-EC"/>
</dbReference>
<keyword evidence="3" id="KW-0663">Pyridoxal phosphate</keyword>
<evidence type="ECO:0000259" key="6">
    <source>
        <dbReference type="Pfam" id="PF00155"/>
    </source>
</evidence>
<evidence type="ECO:0000256" key="4">
    <source>
        <dbReference type="ARBA" id="ARBA00023239"/>
    </source>
</evidence>
<dbReference type="AlphaFoldDB" id="V6IWH9"/>
<organism evidence="7 8">
    <name type="scientific">Sporolactobacillus laevolacticus DSM 442</name>
    <dbReference type="NCBI Taxonomy" id="1395513"/>
    <lineage>
        <taxon>Bacteria</taxon>
        <taxon>Bacillati</taxon>
        <taxon>Bacillota</taxon>
        <taxon>Bacilli</taxon>
        <taxon>Bacillales</taxon>
        <taxon>Sporolactobacillaceae</taxon>
        <taxon>Sporolactobacillus</taxon>
    </lineage>
</organism>
<feature type="domain" description="Aminotransferase class I/classII large" evidence="6">
    <location>
        <begin position="32"/>
        <end position="385"/>
    </location>
</feature>
<evidence type="ECO:0000313" key="7">
    <source>
        <dbReference type="EMBL" id="EST11617.1"/>
    </source>
</evidence>
<keyword evidence="8" id="KW-1185">Reference proteome</keyword>
<accession>V6IWH9</accession>
<evidence type="ECO:0000256" key="2">
    <source>
        <dbReference type="ARBA" id="ARBA00012224"/>
    </source>
</evidence>
<comment type="caution">
    <text evidence="7">The sequence shown here is derived from an EMBL/GenBank/DDBJ whole genome shotgun (WGS) entry which is preliminary data.</text>
</comment>
<dbReference type="Gene3D" id="3.90.1150.10">
    <property type="entry name" value="Aspartate Aminotransferase, domain 1"/>
    <property type="match status" value="1"/>
</dbReference>
<dbReference type="eggNOG" id="COG1168">
    <property type="taxonomic scope" value="Bacteria"/>
</dbReference>
<dbReference type="NCBIfam" id="TIGR04350">
    <property type="entry name" value="C_S_lyase_PatB"/>
    <property type="match status" value="1"/>
</dbReference>
<dbReference type="Pfam" id="PF00155">
    <property type="entry name" value="Aminotran_1_2"/>
    <property type="match status" value="1"/>
</dbReference>
<dbReference type="PATRIC" id="fig|1395513.3.peg.2036"/>
<reference evidence="7 8" key="1">
    <citation type="journal article" date="2013" name="Genome Announc.">
        <title>Genome Sequence of Sporolactobacillus laevolacticus DSM442, an Efficient Polymer-Grade D-Lactate Producer from Agricultural Waste Cottonseed as a Nitrogen Source.</title>
        <authorList>
            <person name="Wang H."/>
            <person name="Wang L."/>
            <person name="Ju J."/>
            <person name="Yu B."/>
            <person name="Ma Y."/>
        </authorList>
    </citation>
    <scope>NUCLEOTIDE SEQUENCE [LARGE SCALE GENOMIC DNA]</scope>
    <source>
        <strain evidence="7 8">DSM 442</strain>
    </source>
</reference>
<dbReference type="InterPro" id="IPR015422">
    <property type="entry name" value="PyrdxlP-dep_Trfase_small"/>
</dbReference>
<dbReference type="Gene3D" id="3.40.640.10">
    <property type="entry name" value="Type I PLP-dependent aspartate aminotransferase-like (Major domain)"/>
    <property type="match status" value="1"/>
</dbReference>
<dbReference type="PANTHER" id="PTHR43525">
    <property type="entry name" value="PROTEIN MALY"/>
    <property type="match status" value="1"/>
</dbReference>
<dbReference type="RefSeq" id="WP_023510274.1">
    <property type="nucleotide sequence ID" value="NZ_AWTC01000009.1"/>
</dbReference>
<dbReference type="CDD" id="cd00609">
    <property type="entry name" value="AAT_like"/>
    <property type="match status" value="1"/>
</dbReference>
<dbReference type="InterPro" id="IPR027619">
    <property type="entry name" value="C-S_lyase_PatB-like"/>
</dbReference>
<dbReference type="InterPro" id="IPR051798">
    <property type="entry name" value="Class-II_PLP-Dep_Aminotrans"/>
</dbReference>
<sequence>MAHTYDFDSVIDRKGTASIKWDEADRIFGGKDLMPLWVADMDFQVPIEITEALKKRISHGIYGYTASSNSYLSSVQKWMSDRHHWPVEKEGICHSPGIVTALNLIVDGFTEEGDKVLIQPPVYPPFSKAVLNQNRQLVTNPLIYSNGRYTMDFSDLENKLSDPKVTLMILCSPHNPVGRVWTKQELATVAELALKYDVLVISDEIHSDLVFQGHQHVPFATLSEAAAAHSIVCTAPSKTFNLAGLQISNIIIPDPALRKRYKKQVSRFSLSEPNSLGAVAAEAAYSYGSEWLEQCLEYIRQNADFVSNYLQKHIPDLNMVPLEGTYLGWIDCRHLGWDKIKLQRFFLHDAKIALNQGYTFGVEGEGFVRINLACPRWLLKDALNRLQTALEQE</sequence>
<dbReference type="InterPro" id="IPR004839">
    <property type="entry name" value="Aminotransferase_I/II_large"/>
</dbReference>
<name>V6IWH9_9BACL</name>
<evidence type="ECO:0000313" key="8">
    <source>
        <dbReference type="Proteomes" id="UP000018296"/>
    </source>
</evidence>
<comment type="cofactor">
    <cofactor evidence="1">
        <name>pyridoxal 5'-phosphate</name>
        <dbReference type="ChEBI" id="CHEBI:597326"/>
    </cofactor>
</comment>
<dbReference type="InterPro" id="IPR015421">
    <property type="entry name" value="PyrdxlP-dep_Trfase_major"/>
</dbReference>
<dbReference type="PANTHER" id="PTHR43525:SF1">
    <property type="entry name" value="PROTEIN MALY"/>
    <property type="match status" value="1"/>
</dbReference>
<evidence type="ECO:0000256" key="3">
    <source>
        <dbReference type="ARBA" id="ARBA00022898"/>
    </source>
</evidence>